<dbReference type="PROSITE" id="PS01031">
    <property type="entry name" value="SHSP"/>
    <property type="match status" value="1"/>
</dbReference>
<dbReference type="EMBL" id="CP036343">
    <property type="protein sequence ID" value="QDT91516.1"/>
    <property type="molecule type" value="Genomic_DNA"/>
</dbReference>
<dbReference type="RefSeq" id="WP_145228457.1">
    <property type="nucleotide sequence ID" value="NZ_CP036343.1"/>
</dbReference>
<dbReference type="Pfam" id="PF00011">
    <property type="entry name" value="HSP20"/>
    <property type="match status" value="1"/>
</dbReference>
<sequence>MSKLLPARTSQGLTSWFGRDPITTIREEMNDVLGRFSSEGNGDGWMTGAWVPSLDLAETDGEIEIKMEAPGVKPEEIDIEVRADILHIKGEHKEEKEEKGKTYHRIERRTGSFSRSVALPCAVNEDQVTAECHDGILTISLPKSEESKMKKITVKG</sequence>
<name>A0A517VEV0_9PLAN</name>
<dbReference type="InterPro" id="IPR002068">
    <property type="entry name" value="A-crystallin/Hsp20_dom"/>
</dbReference>
<accession>A0A517VEV0</accession>
<dbReference type="AlphaFoldDB" id="A0A517VEV0"/>
<dbReference type="InterPro" id="IPR008978">
    <property type="entry name" value="HSP20-like_chaperone"/>
</dbReference>
<gene>
    <name evidence="4" type="primary">hspA_1</name>
    <name evidence="4" type="ORF">Pan161_31750</name>
</gene>
<dbReference type="PANTHER" id="PTHR11527">
    <property type="entry name" value="HEAT-SHOCK PROTEIN 20 FAMILY MEMBER"/>
    <property type="match status" value="1"/>
</dbReference>
<dbReference type="Proteomes" id="UP000316855">
    <property type="component" value="Chromosome"/>
</dbReference>
<protein>
    <submittedName>
        <fullName evidence="4">Spore protein SP21</fullName>
    </submittedName>
</protein>
<evidence type="ECO:0000256" key="1">
    <source>
        <dbReference type="PROSITE-ProRule" id="PRU00285"/>
    </source>
</evidence>
<organism evidence="4 5">
    <name type="scientific">Gimesia algae</name>
    <dbReference type="NCBI Taxonomy" id="2527971"/>
    <lineage>
        <taxon>Bacteria</taxon>
        <taxon>Pseudomonadati</taxon>
        <taxon>Planctomycetota</taxon>
        <taxon>Planctomycetia</taxon>
        <taxon>Planctomycetales</taxon>
        <taxon>Planctomycetaceae</taxon>
        <taxon>Gimesia</taxon>
    </lineage>
</organism>
<proteinExistence type="inferred from homology"/>
<keyword evidence="5" id="KW-1185">Reference proteome</keyword>
<evidence type="ECO:0000313" key="4">
    <source>
        <dbReference type="EMBL" id="QDT91516.1"/>
    </source>
</evidence>
<dbReference type="CDD" id="cd06464">
    <property type="entry name" value="ACD_sHsps-like"/>
    <property type="match status" value="1"/>
</dbReference>
<dbReference type="Gene3D" id="2.60.40.790">
    <property type="match status" value="1"/>
</dbReference>
<feature type="domain" description="SHSP" evidence="3">
    <location>
        <begin position="45"/>
        <end position="156"/>
    </location>
</feature>
<evidence type="ECO:0000256" key="2">
    <source>
        <dbReference type="RuleBase" id="RU003616"/>
    </source>
</evidence>
<reference evidence="4 5" key="1">
    <citation type="submission" date="2019-02" db="EMBL/GenBank/DDBJ databases">
        <title>Deep-cultivation of Planctomycetes and their phenomic and genomic characterization uncovers novel biology.</title>
        <authorList>
            <person name="Wiegand S."/>
            <person name="Jogler M."/>
            <person name="Boedeker C."/>
            <person name="Pinto D."/>
            <person name="Vollmers J."/>
            <person name="Rivas-Marin E."/>
            <person name="Kohn T."/>
            <person name="Peeters S.H."/>
            <person name="Heuer A."/>
            <person name="Rast P."/>
            <person name="Oberbeckmann S."/>
            <person name="Bunk B."/>
            <person name="Jeske O."/>
            <person name="Meyerdierks A."/>
            <person name="Storesund J.E."/>
            <person name="Kallscheuer N."/>
            <person name="Luecker S."/>
            <person name="Lage O.M."/>
            <person name="Pohl T."/>
            <person name="Merkel B.J."/>
            <person name="Hornburger P."/>
            <person name="Mueller R.-W."/>
            <person name="Bruemmer F."/>
            <person name="Labrenz M."/>
            <person name="Spormann A.M."/>
            <person name="Op den Camp H."/>
            <person name="Overmann J."/>
            <person name="Amann R."/>
            <person name="Jetten M.S.M."/>
            <person name="Mascher T."/>
            <person name="Medema M.H."/>
            <person name="Devos D.P."/>
            <person name="Kaster A.-K."/>
            <person name="Ovreas L."/>
            <person name="Rohde M."/>
            <person name="Galperin M.Y."/>
            <person name="Jogler C."/>
        </authorList>
    </citation>
    <scope>NUCLEOTIDE SEQUENCE [LARGE SCALE GENOMIC DNA]</scope>
    <source>
        <strain evidence="4 5">Pan161</strain>
    </source>
</reference>
<comment type="similarity">
    <text evidence="1 2">Belongs to the small heat shock protein (HSP20) family.</text>
</comment>
<dbReference type="InterPro" id="IPR031107">
    <property type="entry name" value="Small_HSP"/>
</dbReference>
<evidence type="ECO:0000259" key="3">
    <source>
        <dbReference type="PROSITE" id="PS01031"/>
    </source>
</evidence>
<evidence type="ECO:0000313" key="5">
    <source>
        <dbReference type="Proteomes" id="UP000316855"/>
    </source>
</evidence>
<dbReference type="OrthoDB" id="268718at2"/>
<dbReference type="SUPFAM" id="SSF49764">
    <property type="entry name" value="HSP20-like chaperones"/>
    <property type="match status" value="1"/>
</dbReference>
<dbReference type="KEGG" id="gax:Pan161_31750"/>